<sequence length="68" mass="7551">MSSSVPASCVISNIHFFAFSYLTLSICKSIESNFLSRCSLNDEAIRLSKPWARVSTLSSFPMLRCIVS</sequence>
<dbReference type="EMBL" id="MF768985">
    <property type="protein sequence ID" value="ATU84034.1"/>
    <property type="molecule type" value="Genomic_DNA"/>
</dbReference>
<proteinExistence type="predicted"/>
<reference evidence="1" key="1">
    <citation type="journal article" date="2018" name="Aquaculture">
        <title>Complete genome sequence of a white spot syndrome virus associated with a disease incursion in Australia.</title>
        <authorList>
            <person name="Oakey J."/>
            <person name="Smith C.S."/>
        </authorList>
    </citation>
    <scope>NUCLEOTIDE SEQUENCE [LARGE SCALE GENOMIC DNA]</scope>
    <source>
        <strain evidence="1">WSSV-AU</strain>
    </source>
</reference>
<dbReference type="Proteomes" id="UP000267516">
    <property type="component" value="Segment"/>
</dbReference>
<evidence type="ECO:0000313" key="1">
    <source>
        <dbReference type="EMBL" id="ATU84034.1"/>
    </source>
</evidence>
<organism evidence="1">
    <name type="scientific">White spot syndrome virus</name>
    <dbReference type="NCBI Taxonomy" id="342409"/>
    <lineage>
        <taxon>Viruses</taxon>
        <taxon>Viruses incertae sedis</taxon>
        <taxon>Naldaviricetes</taxon>
        <taxon>Nimaviridae</taxon>
        <taxon>Whispovirus</taxon>
    </lineage>
</organism>
<protein>
    <submittedName>
        <fullName evidence="1">ORF990</fullName>
    </submittedName>
</protein>
<name>A0A2D3I6P9_9VIRU</name>
<accession>A0A2D3I6P9</accession>